<gene>
    <name evidence="3" type="ORF">G6N76_17795</name>
</gene>
<organism evidence="3 4">
    <name type="scientific">Rhizobium daejeonense</name>
    <dbReference type="NCBI Taxonomy" id="240521"/>
    <lineage>
        <taxon>Bacteria</taxon>
        <taxon>Pseudomonadati</taxon>
        <taxon>Pseudomonadota</taxon>
        <taxon>Alphaproteobacteria</taxon>
        <taxon>Hyphomicrobiales</taxon>
        <taxon>Rhizobiaceae</taxon>
        <taxon>Rhizobium/Agrobacterium group</taxon>
        <taxon>Rhizobium</taxon>
    </lineage>
</organism>
<dbReference type="EMBL" id="JAAKZH010000005">
    <property type="protein sequence ID" value="NGO65528.1"/>
    <property type="molecule type" value="Genomic_DNA"/>
</dbReference>
<evidence type="ECO:0000259" key="2">
    <source>
        <dbReference type="Pfam" id="PF02698"/>
    </source>
</evidence>
<proteinExistence type="predicted"/>
<dbReference type="PANTHER" id="PTHR30336:SF4">
    <property type="entry name" value="ENVELOPE BIOGENESIS FACTOR ELYC"/>
    <property type="match status" value="1"/>
</dbReference>
<comment type="caution">
    <text evidence="3">The sequence shown here is derived from an EMBL/GenBank/DDBJ whole genome shotgun (WGS) entry which is preliminary data.</text>
</comment>
<evidence type="ECO:0000313" key="3">
    <source>
        <dbReference type="EMBL" id="NGO65528.1"/>
    </source>
</evidence>
<keyword evidence="1" id="KW-0472">Membrane</keyword>
<dbReference type="GO" id="GO:0043164">
    <property type="term" value="P:Gram-negative-bacterium-type cell wall biogenesis"/>
    <property type="evidence" value="ECO:0007669"/>
    <property type="project" value="TreeGrafter"/>
</dbReference>
<sequence length="238" mass="26433">MDRMIRKKASREELSLRPAGGVLSRHGRLRRFLHYAGLVLIFASALVLAGFLRFADAVTTFTPPVDAKADAIVVLTGGYQRIDQAIELLRKGMGRRLLISGVHPTTTPAQIRKVTQSSPDLFECCVDVGYEAMDTIGNANETSRWIHDRGYSSVLVVTSNYHMPRSLMELRRIDPSTTFIPYPVVISDLKTTAWYAEPNLLRTLLSEYGKTLVAYARGIIGWGVGEGLRSKSHLAKVE</sequence>
<dbReference type="GO" id="GO:0005886">
    <property type="term" value="C:plasma membrane"/>
    <property type="evidence" value="ECO:0007669"/>
    <property type="project" value="TreeGrafter"/>
</dbReference>
<dbReference type="PANTHER" id="PTHR30336">
    <property type="entry name" value="INNER MEMBRANE PROTEIN, PROBABLE PERMEASE"/>
    <property type="match status" value="1"/>
</dbReference>
<dbReference type="GO" id="GO:0000270">
    <property type="term" value="P:peptidoglycan metabolic process"/>
    <property type="evidence" value="ECO:0007669"/>
    <property type="project" value="TreeGrafter"/>
</dbReference>
<name>A0A6M1SB30_9HYPH</name>
<feature type="domain" description="DUF218" evidence="2">
    <location>
        <begin position="70"/>
        <end position="208"/>
    </location>
</feature>
<dbReference type="Proteomes" id="UP000477849">
    <property type="component" value="Unassembled WGS sequence"/>
</dbReference>
<dbReference type="InterPro" id="IPR003848">
    <property type="entry name" value="DUF218"/>
</dbReference>
<keyword evidence="4" id="KW-1185">Reference proteome</keyword>
<dbReference type="AlphaFoldDB" id="A0A6M1SB30"/>
<keyword evidence="1" id="KW-0812">Transmembrane</keyword>
<dbReference type="CDD" id="cd06259">
    <property type="entry name" value="YdcF-like"/>
    <property type="match status" value="1"/>
</dbReference>
<protein>
    <submittedName>
        <fullName evidence="3">YdcF family protein</fullName>
    </submittedName>
</protein>
<feature type="transmembrane region" description="Helical" evidence="1">
    <location>
        <begin position="32"/>
        <end position="52"/>
    </location>
</feature>
<evidence type="ECO:0000256" key="1">
    <source>
        <dbReference type="SAM" id="Phobius"/>
    </source>
</evidence>
<evidence type="ECO:0000313" key="4">
    <source>
        <dbReference type="Proteomes" id="UP000477849"/>
    </source>
</evidence>
<accession>A0A6M1SB30</accession>
<dbReference type="InterPro" id="IPR051599">
    <property type="entry name" value="Cell_Envelope_Assoc"/>
</dbReference>
<dbReference type="Pfam" id="PF02698">
    <property type="entry name" value="DUF218"/>
    <property type="match status" value="1"/>
</dbReference>
<reference evidence="3 4" key="1">
    <citation type="submission" date="2020-02" db="EMBL/GenBank/DDBJ databases">
        <title>Genome sequence of the type strain CCBAU10050 of Rhizobium daejeonense.</title>
        <authorList>
            <person name="Gao J."/>
            <person name="Sun J."/>
        </authorList>
    </citation>
    <scope>NUCLEOTIDE SEQUENCE [LARGE SCALE GENOMIC DNA]</scope>
    <source>
        <strain evidence="3 4">CCBAU10050</strain>
    </source>
</reference>
<keyword evidence="1" id="KW-1133">Transmembrane helix</keyword>